<dbReference type="EMBL" id="ICPP01010205">
    <property type="protein sequence ID" value="LAC42849.1"/>
    <property type="molecule type" value="Transcribed_RNA"/>
</dbReference>
<organism evidence="1">
    <name type="scientific">Hypotaenidia okinawae</name>
    <dbReference type="NCBI Taxonomy" id="2861861"/>
    <lineage>
        <taxon>Eukaryota</taxon>
        <taxon>Metazoa</taxon>
        <taxon>Chordata</taxon>
        <taxon>Craniata</taxon>
        <taxon>Vertebrata</taxon>
        <taxon>Euteleostomi</taxon>
        <taxon>Archelosauria</taxon>
        <taxon>Archosauria</taxon>
        <taxon>Dinosauria</taxon>
        <taxon>Saurischia</taxon>
        <taxon>Theropoda</taxon>
        <taxon>Coelurosauria</taxon>
        <taxon>Aves</taxon>
        <taxon>Neognathae</taxon>
        <taxon>Neoaves</taxon>
        <taxon>Gruiformes</taxon>
        <taxon>Rallidae</taxon>
        <taxon>Hypotaenidia</taxon>
    </lineage>
</organism>
<dbReference type="AlphaFoldDB" id="A0A6G1RVM4"/>
<evidence type="ECO:0000313" key="1">
    <source>
        <dbReference type="EMBL" id="LAC42849.1"/>
    </source>
</evidence>
<accession>A0A6G1RVM4</accession>
<reference evidence="1" key="1">
    <citation type="submission" date="2020-03" db="EMBL/GenBank/DDBJ databases">
        <title>Okinawa Rail whole genome shotgun sequence.</title>
        <authorList>
            <person name="Nakajima N."/>
            <person name="Onuma M."/>
            <person name="Endoh D."/>
        </authorList>
    </citation>
    <scope>NUCLEOTIDE SEQUENCE</scope>
</reference>
<protein>
    <submittedName>
        <fullName evidence="1">Glucosylceramidase-like</fullName>
    </submittedName>
</protein>
<proteinExistence type="predicted"/>
<name>A0A6G1RVM4_9GRUI</name>
<reference evidence="1" key="2">
    <citation type="submission" date="2020-03" db="EMBL/GenBank/DDBJ databases">
        <authorList>
            <consortium name="Environmental Genome Science Research Promotion Project"/>
            <person name="Nakajima N."/>
            <person name="Onuma M."/>
            <person name="Endoh D."/>
        </authorList>
    </citation>
    <scope>NUCLEOTIDE SEQUENCE</scope>
</reference>
<sequence length="150" mass="16441">MGMGWDGMGMGMGWDGMGMGMGWDGDGSDFTFSLVLTVTFPANTYICVLKLPMQLQTSTVSQRISPCQYEHSPVVIPNIQLTAIKGLENTLPSQALKETTAILPAFATEMHHLLSFWSFQLRNNALLASALDTHVQSPFSLHGKKQKPHT</sequence>